<dbReference type="InterPro" id="IPR036864">
    <property type="entry name" value="Zn2-C6_fun-type_DNA-bd_sf"/>
</dbReference>
<dbReference type="GO" id="GO:0008270">
    <property type="term" value="F:zinc ion binding"/>
    <property type="evidence" value="ECO:0007669"/>
    <property type="project" value="InterPro"/>
</dbReference>
<dbReference type="Proteomes" id="UP000738349">
    <property type="component" value="Unassembled WGS sequence"/>
</dbReference>
<accession>A0A9P9I9M0</accession>
<reference evidence="4" key="1">
    <citation type="journal article" date="2021" name="Nat. Commun.">
        <title>Genetic determinants of endophytism in the Arabidopsis root mycobiome.</title>
        <authorList>
            <person name="Mesny F."/>
            <person name="Miyauchi S."/>
            <person name="Thiergart T."/>
            <person name="Pickel B."/>
            <person name="Atanasova L."/>
            <person name="Karlsson M."/>
            <person name="Huettel B."/>
            <person name="Barry K.W."/>
            <person name="Haridas S."/>
            <person name="Chen C."/>
            <person name="Bauer D."/>
            <person name="Andreopoulos W."/>
            <person name="Pangilinan J."/>
            <person name="LaButti K."/>
            <person name="Riley R."/>
            <person name="Lipzen A."/>
            <person name="Clum A."/>
            <person name="Drula E."/>
            <person name="Henrissat B."/>
            <person name="Kohler A."/>
            <person name="Grigoriev I.V."/>
            <person name="Martin F.M."/>
            <person name="Hacquard S."/>
        </authorList>
    </citation>
    <scope>NUCLEOTIDE SEQUENCE</scope>
    <source>
        <strain evidence="4">MPI-CAGE-AT-0147</strain>
    </source>
</reference>
<dbReference type="InterPro" id="IPR001138">
    <property type="entry name" value="Zn2Cys6_DnaBD"/>
</dbReference>
<dbReference type="InterPro" id="IPR050797">
    <property type="entry name" value="Carb_Metab_Trans_Reg"/>
</dbReference>
<feature type="region of interest" description="Disordered" evidence="2">
    <location>
        <begin position="56"/>
        <end position="87"/>
    </location>
</feature>
<keyword evidence="1" id="KW-0539">Nucleus</keyword>
<evidence type="ECO:0000256" key="2">
    <source>
        <dbReference type="SAM" id="MobiDB-lite"/>
    </source>
</evidence>
<dbReference type="AlphaFoldDB" id="A0A9P9I9M0"/>
<evidence type="ECO:0000313" key="4">
    <source>
        <dbReference type="EMBL" id="KAH7111589.1"/>
    </source>
</evidence>
<evidence type="ECO:0000313" key="5">
    <source>
        <dbReference type="Proteomes" id="UP000738349"/>
    </source>
</evidence>
<name>A0A9P9I9M0_9HYPO</name>
<organism evidence="4 5">
    <name type="scientific">Dactylonectria macrodidyma</name>
    <dbReference type="NCBI Taxonomy" id="307937"/>
    <lineage>
        <taxon>Eukaryota</taxon>
        <taxon>Fungi</taxon>
        <taxon>Dikarya</taxon>
        <taxon>Ascomycota</taxon>
        <taxon>Pezizomycotina</taxon>
        <taxon>Sordariomycetes</taxon>
        <taxon>Hypocreomycetidae</taxon>
        <taxon>Hypocreales</taxon>
        <taxon>Nectriaceae</taxon>
        <taxon>Dactylonectria</taxon>
    </lineage>
</organism>
<dbReference type="EMBL" id="JAGMUV010000040">
    <property type="protein sequence ID" value="KAH7111589.1"/>
    <property type="molecule type" value="Genomic_DNA"/>
</dbReference>
<dbReference type="GO" id="GO:0000981">
    <property type="term" value="F:DNA-binding transcription factor activity, RNA polymerase II-specific"/>
    <property type="evidence" value="ECO:0007669"/>
    <property type="project" value="InterPro"/>
</dbReference>
<proteinExistence type="predicted"/>
<evidence type="ECO:0000259" key="3">
    <source>
        <dbReference type="PROSITE" id="PS50048"/>
    </source>
</evidence>
<gene>
    <name evidence="4" type="ORF">EDB81DRAFT_862848</name>
</gene>
<dbReference type="PROSITE" id="PS50048">
    <property type="entry name" value="ZN2_CY6_FUNGAL_2"/>
    <property type="match status" value="1"/>
</dbReference>
<dbReference type="PROSITE" id="PS00463">
    <property type="entry name" value="ZN2_CY6_FUNGAL_1"/>
    <property type="match status" value="1"/>
</dbReference>
<sequence>MEITTPQDYQNNNHKRQLRSLRPCDACRKRKTRCVPIDGDRKCGHCQLQATTCTFQHNPPKRQAKGPSSSRSLSLGRGRKESTAETQASKLYDLGSDMKPIPIHQSYDNPVCHALKHDAGQEYQVNFHLPPDEKAVESDPTPLLLNSIEGCVRPHHSTINPALPNVLFIGSRETIADVNSLHEQQQSMRPAWLALTASCITRSRTTACVSASSLRSAR</sequence>
<dbReference type="SMART" id="SM00066">
    <property type="entry name" value="GAL4"/>
    <property type="match status" value="1"/>
</dbReference>
<protein>
    <recommendedName>
        <fullName evidence="3">Zn(2)-C6 fungal-type domain-containing protein</fullName>
    </recommendedName>
</protein>
<keyword evidence="5" id="KW-1185">Reference proteome</keyword>
<dbReference type="CDD" id="cd00067">
    <property type="entry name" value="GAL4"/>
    <property type="match status" value="1"/>
</dbReference>
<dbReference type="SUPFAM" id="SSF57701">
    <property type="entry name" value="Zn2/Cys6 DNA-binding domain"/>
    <property type="match status" value="1"/>
</dbReference>
<dbReference type="PANTHER" id="PTHR31668">
    <property type="entry name" value="GLUCOSE TRANSPORT TRANSCRIPTION REGULATOR RGT1-RELATED-RELATED"/>
    <property type="match status" value="1"/>
</dbReference>
<comment type="caution">
    <text evidence="4">The sequence shown here is derived from an EMBL/GenBank/DDBJ whole genome shotgun (WGS) entry which is preliminary data.</text>
</comment>
<evidence type="ECO:0000256" key="1">
    <source>
        <dbReference type="ARBA" id="ARBA00023242"/>
    </source>
</evidence>
<feature type="domain" description="Zn(2)-C6 fungal-type" evidence="3">
    <location>
        <begin position="23"/>
        <end position="55"/>
    </location>
</feature>
<dbReference type="OrthoDB" id="4937900at2759"/>
<dbReference type="Gene3D" id="4.10.240.10">
    <property type="entry name" value="Zn(2)-C6 fungal-type DNA-binding domain"/>
    <property type="match status" value="1"/>
</dbReference>